<feature type="transmembrane region" description="Helical" evidence="7">
    <location>
        <begin position="369"/>
        <end position="391"/>
    </location>
</feature>
<dbReference type="GO" id="GO:0006631">
    <property type="term" value="P:fatty acid metabolic process"/>
    <property type="evidence" value="ECO:0007669"/>
    <property type="project" value="TreeGrafter"/>
</dbReference>
<dbReference type="PROSITE" id="PS00455">
    <property type="entry name" value="AMP_BINDING"/>
    <property type="match status" value="1"/>
</dbReference>
<dbReference type="Gene3D" id="3.30.300.30">
    <property type="match status" value="1"/>
</dbReference>
<keyword evidence="4 7" id="KW-1133">Transmembrane helix</keyword>
<dbReference type="CDD" id="cd06173">
    <property type="entry name" value="MFS_MefA_like"/>
    <property type="match status" value="1"/>
</dbReference>
<keyword evidence="10" id="KW-1185">Reference proteome</keyword>
<dbReference type="SUPFAM" id="SSF103473">
    <property type="entry name" value="MFS general substrate transporter"/>
    <property type="match status" value="1"/>
</dbReference>
<feature type="transmembrane region" description="Helical" evidence="7">
    <location>
        <begin position="232"/>
        <end position="252"/>
    </location>
</feature>
<sequence>MVTTLLTTRRFAPLFACQFFSAFNDNVLRNALVLLILFKMGAAGNDMLVPLAGATFIAPFFFLSGLGGQIADRYDKAAVAQRLKLAEIAAAGLSVAGFSLHSVPMLFAALGLFGVIAALFGPIKYGILPDHLAPEELATGNALVEAATFLAILLGTIAAGIAASSASDSAWLSGLVMVFAVLCWLSSRMIPPTQRGAPDLVIQVNIFKSTGSLLRDLYADSRLWRCGLYSSWFWLVGSVALALLPSLVRHVFNGDAHVATMLIAVFAIGIAAGSGLAAWLSHGRNILLPIVLATVLMGVFSLEVGWSSRGYAPGLEPLGIWQFLAGGPTLRVAIDFFFLAMSGGLFIVPAFTALQAWSDEARRARTIAAVNVLNAAFMVGGAILLAVLQAAGLQTPSLFLLLGACNLAVAVIVYRTLPTRPFRDFLVLFYRLAYRMEVRGAENLAKAGPNAIVALNHVSFLDAGLALSLLDRDPVFAIDSDIAQRWWVKPALRLTRAMPLDPTKPLATRTLINAVREGETLVIFPEGRISATGNLMKVYDGVGLIADKTGVPVVPVHIDGLEQTPFSRLSKREISRHWWPKVIVTILEPVRLDIDPDLVGRKRRQAAGVALYTVMSDLVFRSTPTDLTVPEALIAAGKKNGWRRICLEDPLSGQMTYGRLILGMNILGRKLMPLAPLGKPLGVMLPNANGTAVTVFAVMSAGRVPAMINFSAGLGAVLSACRTAEVGTVLTSHAFIAKARLEKLTEGMTQSGLTLVYLEDVRATVGTADKLRGFLSPSRPLISRKPDDAAAILFTSGSEGVPKGVVLSHRNMLANVAQVAARIDFGRTDRVFNVLPLFHSFGLTAALVLPLVSGVQVYLYPSPLHYRLVPELIYGTNATALFGTDTFLTGYARFANSYDFRSLRYIVAGAEPVKDATRRIYLERFGLRILEGYGVTETAPVLALNTPMFNRFGSVGRLLPGIESRLDPVPGIEEGGRLQVRGPNVMLGYLRAEHPGMLEPPEGGWYDTGDIVTIDPDGFVTIKGRAKRFAKIGGEMVSLAAIEALASALWPDARSAAATVPDARKGERIVLVTEKEHARRVDYVAFAKERHVAEIALPAEVLVVDKLPDLGGGKIDLLGVTKLVRERAEHIAADSKPPGDEVRSADLLPAGSSPG</sequence>
<dbReference type="EMBL" id="JAMOIM010000005">
    <property type="protein sequence ID" value="MCW6508323.1"/>
    <property type="molecule type" value="Genomic_DNA"/>
</dbReference>
<feature type="transmembrane region" description="Helical" evidence="7">
    <location>
        <begin position="336"/>
        <end position="357"/>
    </location>
</feature>
<dbReference type="GO" id="GO:0016746">
    <property type="term" value="F:acyltransferase activity"/>
    <property type="evidence" value="ECO:0007669"/>
    <property type="project" value="InterPro"/>
</dbReference>
<feature type="compositionally biased region" description="Basic and acidic residues" evidence="6">
    <location>
        <begin position="1131"/>
        <end position="1144"/>
    </location>
</feature>
<feature type="transmembrane region" description="Helical" evidence="7">
    <location>
        <begin position="872"/>
        <end position="894"/>
    </location>
</feature>
<dbReference type="SMART" id="SM00563">
    <property type="entry name" value="PlsC"/>
    <property type="match status" value="1"/>
</dbReference>
<feature type="transmembrane region" description="Helical" evidence="7">
    <location>
        <begin position="140"/>
        <end position="163"/>
    </location>
</feature>
<feature type="transmembrane region" description="Helical" evidence="7">
    <location>
        <begin position="286"/>
        <end position="306"/>
    </location>
</feature>
<dbReference type="CDD" id="cd07989">
    <property type="entry name" value="LPLAT_AGPAT-like"/>
    <property type="match status" value="1"/>
</dbReference>
<reference evidence="9" key="1">
    <citation type="submission" date="2022-05" db="EMBL/GenBank/DDBJ databases">
        <authorList>
            <person name="Pankratov T."/>
        </authorList>
    </citation>
    <scope>NUCLEOTIDE SEQUENCE</scope>
    <source>
        <strain evidence="9">BP6-180914</strain>
    </source>
</reference>
<dbReference type="SUPFAM" id="SSF69593">
    <property type="entry name" value="Glycerol-3-phosphate (1)-acyltransferase"/>
    <property type="match status" value="1"/>
</dbReference>
<evidence type="ECO:0000313" key="9">
    <source>
        <dbReference type="EMBL" id="MCW6508323.1"/>
    </source>
</evidence>
<dbReference type="Gene3D" id="3.40.50.12780">
    <property type="entry name" value="N-terminal domain of ligase-like"/>
    <property type="match status" value="1"/>
</dbReference>
<dbReference type="Pfam" id="PF00501">
    <property type="entry name" value="AMP-binding"/>
    <property type="match status" value="1"/>
</dbReference>
<comment type="similarity">
    <text evidence="1">Belongs to the ATP-dependent AMP-binding enzyme family.</text>
</comment>
<dbReference type="PANTHER" id="PTHR43201:SF5">
    <property type="entry name" value="MEDIUM-CHAIN ACYL-COA LIGASE ACSF2, MITOCHONDRIAL"/>
    <property type="match status" value="1"/>
</dbReference>
<evidence type="ECO:0000259" key="8">
    <source>
        <dbReference type="SMART" id="SM00563"/>
    </source>
</evidence>
<evidence type="ECO:0000256" key="3">
    <source>
        <dbReference type="ARBA" id="ARBA00022692"/>
    </source>
</evidence>
<dbReference type="InterPro" id="IPR000873">
    <property type="entry name" value="AMP-dep_synth/lig_dom"/>
</dbReference>
<keyword evidence="3 7" id="KW-0812">Transmembrane</keyword>
<feature type="transmembrane region" description="Helical" evidence="7">
    <location>
        <begin position="831"/>
        <end position="852"/>
    </location>
</feature>
<dbReference type="Proteomes" id="UP001165667">
    <property type="component" value="Unassembled WGS sequence"/>
</dbReference>
<feature type="transmembrane region" description="Helical" evidence="7">
    <location>
        <begin position="48"/>
        <end position="71"/>
    </location>
</feature>
<feature type="region of interest" description="Disordered" evidence="6">
    <location>
        <begin position="1131"/>
        <end position="1155"/>
    </location>
</feature>
<dbReference type="InterPro" id="IPR042099">
    <property type="entry name" value="ANL_N_sf"/>
</dbReference>
<evidence type="ECO:0000313" key="10">
    <source>
        <dbReference type="Proteomes" id="UP001165667"/>
    </source>
</evidence>
<evidence type="ECO:0000256" key="2">
    <source>
        <dbReference type="ARBA" id="ARBA00022598"/>
    </source>
</evidence>
<dbReference type="PANTHER" id="PTHR43201">
    <property type="entry name" value="ACYL-COA SYNTHETASE"/>
    <property type="match status" value="1"/>
</dbReference>
<feature type="domain" description="Phospholipid/glycerol acyltransferase" evidence="8">
    <location>
        <begin position="451"/>
        <end position="561"/>
    </location>
</feature>
<dbReference type="GO" id="GO:0031956">
    <property type="term" value="F:medium-chain fatty acid-CoA ligase activity"/>
    <property type="evidence" value="ECO:0007669"/>
    <property type="project" value="TreeGrafter"/>
</dbReference>
<comment type="caution">
    <text evidence="9">The sequence shown here is derived from an EMBL/GenBank/DDBJ whole genome shotgun (WGS) entry which is preliminary data.</text>
</comment>
<proteinExistence type="inferred from homology"/>
<feature type="transmembrane region" description="Helical" evidence="7">
    <location>
        <begin position="258"/>
        <end position="279"/>
    </location>
</feature>
<accession>A0AA41YWL0</accession>
<keyword evidence="5 7" id="KW-0472">Membrane</keyword>
<dbReference type="RefSeq" id="WP_282584690.1">
    <property type="nucleotide sequence ID" value="NZ_JAMOIM010000005.1"/>
</dbReference>
<name>A0AA41YWL0_9HYPH</name>
<organism evidence="9 10">
    <name type="scientific">Lichenifustis flavocetrariae</name>
    <dbReference type="NCBI Taxonomy" id="2949735"/>
    <lineage>
        <taxon>Bacteria</taxon>
        <taxon>Pseudomonadati</taxon>
        <taxon>Pseudomonadota</taxon>
        <taxon>Alphaproteobacteria</taxon>
        <taxon>Hyphomicrobiales</taxon>
        <taxon>Lichenihabitantaceae</taxon>
        <taxon>Lichenifustis</taxon>
    </lineage>
</organism>
<dbReference type="Pfam" id="PF07690">
    <property type="entry name" value="MFS_1"/>
    <property type="match status" value="1"/>
</dbReference>
<evidence type="ECO:0000256" key="5">
    <source>
        <dbReference type="ARBA" id="ARBA00023136"/>
    </source>
</evidence>
<gene>
    <name evidence="9" type="ORF">M8523_09840</name>
</gene>
<evidence type="ECO:0000256" key="1">
    <source>
        <dbReference type="ARBA" id="ARBA00006432"/>
    </source>
</evidence>
<dbReference type="Pfam" id="PF01553">
    <property type="entry name" value="Acyltransferase"/>
    <property type="match status" value="1"/>
</dbReference>
<feature type="transmembrane region" description="Helical" evidence="7">
    <location>
        <begin position="106"/>
        <end position="128"/>
    </location>
</feature>
<dbReference type="InterPro" id="IPR045851">
    <property type="entry name" value="AMP-bd_C_sf"/>
</dbReference>
<dbReference type="InterPro" id="IPR020845">
    <property type="entry name" value="AMP-binding_CS"/>
</dbReference>
<dbReference type="AlphaFoldDB" id="A0AA41YWL0"/>
<evidence type="ECO:0000256" key="4">
    <source>
        <dbReference type="ARBA" id="ARBA00022989"/>
    </source>
</evidence>
<dbReference type="InterPro" id="IPR036259">
    <property type="entry name" value="MFS_trans_sf"/>
</dbReference>
<feature type="transmembrane region" description="Helical" evidence="7">
    <location>
        <begin position="397"/>
        <end position="417"/>
    </location>
</feature>
<dbReference type="Gene3D" id="1.20.1250.20">
    <property type="entry name" value="MFS general substrate transporter like domains"/>
    <property type="match status" value="2"/>
</dbReference>
<evidence type="ECO:0000256" key="6">
    <source>
        <dbReference type="SAM" id="MobiDB-lite"/>
    </source>
</evidence>
<protein>
    <submittedName>
        <fullName evidence="9">Acyl-[ACP]--phospholipid O-acyltransferase</fullName>
    </submittedName>
</protein>
<dbReference type="GO" id="GO:0022857">
    <property type="term" value="F:transmembrane transporter activity"/>
    <property type="evidence" value="ECO:0007669"/>
    <property type="project" value="InterPro"/>
</dbReference>
<dbReference type="InterPro" id="IPR002123">
    <property type="entry name" value="Plipid/glycerol_acylTrfase"/>
</dbReference>
<feature type="transmembrane region" description="Helical" evidence="7">
    <location>
        <begin position="169"/>
        <end position="185"/>
    </location>
</feature>
<evidence type="ECO:0000256" key="7">
    <source>
        <dbReference type="SAM" id="Phobius"/>
    </source>
</evidence>
<dbReference type="NCBIfam" id="NF005291">
    <property type="entry name" value="PRK06814.1"/>
    <property type="match status" value="1"/>
</dbReference>
<keyword evidence="2" id="KW-0436">Ligase</keyword>
<dbReference type="SUPFAM" id="SSF56801">
    <property type="entry name" value="Acetyl-CoA synthetase-like"/>
    <property type="match status" value="1"/>
</dbReference>
<dbReference type="InterPro" id="IPR011701">
    <property type="entry name" value="MFS"/>
</dbReference>